<dbReference type="Gene3D" id="3.20.20.80">
    <property type="entry name" value="Glycosidases"/>
    <property type="match status" value="1"/>
</dbReference>
<dbReference type="EMBL" id="MU006790">
    <property type="protein sequence ID" value="KAF2638432.1"/>
    <property type="molecule type" value="Genomic_DNA"/>
</dbReference>
<feature type="transmembrane region" description="Helical" evidence="2">
    <location>
        <begin position="71"/>
        <end position="95"/>
    </location>
</feature>
<dbReference type="OrthoDB" id="6020543at2759"/>
<gene>
    <name evidence="3" type="ORF">P280DRAFT_551538</name>
</gene>
<feature type="compositionally biased region" description="Pro residues" evidence="1">
    <location>
        <begin position="741"/>
        <end position="755"/>
    </location>
</feature>
<organism evidence="3 4">
    <name type="scientific">Massarina eburnea CBS 473.64</name>
    <dbReference type="NCBI Taxonomy" id="1395130"/>
    <lineage>
        <taxon>Eukaryota</taxon>
        <taxon>Fungi</taxon>
        <taxon>Dikarya</taxon>
        <taxon>Ascomycota</taxon>
        <taxon>Pezizomycotina</taxon>
        <taxon>Dothideomycetes</taxon>
        <taxon>Pleosporomycetidae</taxon>
        <taxon>Pleosporales</taxon>
        <taxon>Massarineae</taxon>
        <taxon>Massarinaceae</taxon>
        <taxon>Massarina</taxon>
    </lineage>
</organism>
<keyword evidence="2" id="KW-0472">Membrane</keyword>
<keyword evidence="2" id="KW-0812">Transmembrane</keyword>
<protein>
    <submittedName>
        <fullName evidence="3">Uncharacterized protein</fullName>
    </submittedName>
</protein>
<evidence type="ECO:0000313" key="3">
    <source>
        <dbReference type="EMBL" id="KAF2638432.1"/>
    </source>
</evidence>
<dbReference type="Proteomes" id="UP000799753">
    <property type="component" value="Unassembled WGS sequence"/>
</dbReference>
<evidence type="ECO:0000313" key="4">
    <source>
        <dbReference type="Proteomes" id="UP000799753"/>
    </source>
</evidence>
<proteinExistence type="predicted"/>
<keyword evidence="2" id="KW-1133">Transmembrane helix</keyword>
<dbReference type="AlphaFoldDB" id="A0A6A6RTV0"/>
<keyword evidence="4" id="KW-1185">Reference proteome</keyword>
<feature type="region of interest" description="Disordered" evidence="1">
    <location>
        <begin position="734"/>
        <end position="755"/>
    </location>
</feature>
<sequence>MRVPCLARAWNRREGTIYSPSPPTPRMKNIALPRPLLLPSTVRLFVHSLPPFPYPLLPLKRPPKMVLSHSTFTNILLLLLVLLAITFTNAAVLPIPHPHPHTPLSHTIDPRTPLIATNQEGNHDVFVTLNDAKDPKTFWKDLGDFFAQYDFFDFLRNLVGARPGPSGSSSGVLTTTTVFITPTPTPTLTLTLTLTPTPTPTTNATDVVVVETQPTQTLGPTSSSAGGEEQGTFTILPWYPPGEGLSDNVTVPAPTALPVVSDDFPNEPTLTAGVGTTGSGGDGVSILPWFPSGGHLSDNVTVTGPTTTGIEVEPTDPVISILPVIPSGQNLSDNITFPEPTPTGIEVEPTDPVISILPIIPIGQNLTDNITLPFPIAISVEFPNEPTLVIDPPSIESSIVSEGIVTFLPPTPTLAPPGNLPTAKPSGPTFVIVNGTKKLTRTAPWILTNPLRPTDGPAPVPFPTPNTSESGVPGQNQTPTLTVSLKSTKYVYITVTPTPIGTAISVLPLTLSLPVQNTSAAGIPAGINSTTNLNTTVSLPTAKATATSTPIFTPLIPIPTPNSSNAPSPVFAPDALKTLRNICTDPKIHTITLPLLSRFYGPNAYPSLTTYPGCAAPNARQAQQAPGLLNCSQLGAEVARCQKEGRRVLLGVEFDGAGAVNGNLLFGSAEGRLPVPVVGLPGVGGARAPLKDLGEPWRNWTSPIPTPNLFNPRHPPTAFALTLFSLFGAGTTERKDLRPLGPDPVPDTVPDPTLPSDPQALSSLLLHRPLGENVVLDGFDVRVPGEWKGRYQGDLIEDFVGRLRELEREGEGGGVVVVGEV</sequence>
<reference evidence="3" key="1">
    <citation type="journal article" date="2020" name="Stud. Mycol.">
        <title>101 Dothideomycetes genomes: a test case for predicting lifestyles and emergence of pathogens.</title>
        <authorList>
            <person name="Haridas S."/>
            <person name="Albert R."/>
            <person name="Binder M."/>
            <person name="Bloem J."/>
            <person name="Labutti K."/>
            <person name="Salamov A."/>
            <person name="Andreopoulos B."/>
            <person name="Baker S."/>
            <person name="Barry K."/>
            <person name="Bills G."/>
            <person name="Bluhm B."/>
            <person name="Cannon C."/>
            <person name="Castanera R."/>
            <person name="Culley D."/>
            <person name="Daum C."/>
            <person name="Ezra D."/>
            <person name="Gonzalez J."/>
            <person name="Henrissat B."/>
            <person name="Kuo A."/>
            <person name="Liang C."/>
            <person name="Lipzen A."/>
            <person name="Lutzoni F."/>
            <person name="Magnuson J."/>
            <person name="Mondo S."/>
            <person name="Nolan M."/>
            <person name="Ohm R."/>
            <person name="Pangilinan J."/>
            <person name="Park H.-J."/>
            <person name="Ramirez L."/>
            <person name="Alfaro M."/>
            <person name="Sun H."/>
            <person name="Tritt A."/>
            <person name="Yoshinaga Y."/>
            <person name="Zwiers L.-H."/>
            <person name="Turgeon B."/>
            <person name="Goodwin S."/>
            <person name="Spatafora J."/>
            <person name="Crous P."/>
            <person name="Grigoriev I."/>
        </authorList>
    </citation>
    <scope>NUCLEOTIDE SEQUENCE</scope>
    <source>
        <strain evidence="3">CBS 473.64</strain>
    </source>
</reference>
<evidence type="ECO:0000256" key="2">
    <source>
        <dbReference type="SAM" id="Phobius"/>
    </source>
</evidence>
<name>A0A6A6RTV0_9PLEO</name>
<evidence type="ECO:0000256" key="1">
    <source>
        <dbReference type="SAM" id="MobiDB-lite"/>
    </source>
</evidence>
<accession>A0A6A6RTV0</accession>